<organism evidence="1 2">
    <name type="scientific">Methanogenium organophilum</name>
    <dbReference type="NCBI Taxonomy" id="2199"/>
    <lineage>
        <taxon>Archaea</taxon>
        <taxon>Methanobacteriati</taxon>
        <taxon>Methanobacteriota</taxon>
        <taxon>Stenosarchaea group</taxon>
        <taxon>Methanomicrobia</taxon>
        <taxon>Methanomicrobiales</taxon>
        <taxon>Methanomicrobiaceae</taxon>
        <taxon>Methanogenium</taxon>
    </lineage>
</organism>
<proteinExistence type="predicted"/>
<dbReference type="KEGG" id="mou:OU421_02235"/>
<dbReference type="GeneID" id="76833883"/>
<evidence type="ECO:0000313" key="2">
    <source>
        <dbReference type="Proteomes" id="UP001163096"/>
    </source>
</evidence>
<dbReference type="PROSITE" id="PS01302">
    <property type="entry name" value="UPF0758"/>
    <property type="match status" value="1"/>
</dbReference>
<protein>
    <recommendedName>
        <fullName evidence="3">JAB domain-containing protein</fullName>
    </recommendedName>
</protein>
<dbReference type="Proteomes" id="UP001163096">
    <property type="component" value="Chromosome"/>
</dbReference>
<name>A0A9X9S4R8_METOG</name>
<gene>
    <name evidence="1" type="ORF">OU421_02235</name>
</gene>
<dbReference type="EMBL" id="CP113361">
    <property type="protein sequence ID" value="WAI01712.1"/>
    <property type="molecule type" value="Genomic_DNA"/>
</dbReference>
<keyword evidence="2" id="KW-1185">Reference proteome</keyword>
<sequence length="190" mass="21300">MNTDTVFSVPLPVLQFERTIRNLTDAEITGIFSMEGIHILTLHAVDTGVGFFTVIPVEMKEQIQGCILTHNHPSGRSFTKRDLEEASFFALAEIRVVGRFGIYSMKPGGVGWPAPRVIAEAFTSIEDDPDFQAEIDNFRFRTNQFRYAKGSVSGIERILSDILCERVATALNLTYRRSIRRDTGNTVLQA</sequence>
<evidence type="ECO:0008006" key="3">
    <source>
        <dbReference type="Google" id="ProtNLM"/>
    </source>
</evidence>
<dbReference type="AlphaFoldDB" id="A0A9X9S4R8"/>
<evidence type="ECO:0000313" key="1">
    <source>
        <dbReference type="EMBL" id="WAI01712.1"/>
    </source>
</evidence>
<reference evidence="1" key="1">
    <citation type="submission" date="2022-11" db="EMBL/GenBank/DDBJ databases">
        <title>Complete genome sequence of Methanogenium organophilum DSM 3596.</title>
        <authorList>
            <person name="Chen S.-C."/>
            <person name="Lai S.-J."/>
            <person name="You Y.-T."/>
        </authorList>
    </citation>
    <scope>NUCLEOTIDE SEQUENCE</scope>
    <source>
        <strain evidence="1">DSM 3596</strain>
    </source>
</reference>
<dbReference type="RefSeq" id="WP_268186975.1">
    <property type="nucleotide sequence ID" value="NZ_CP113361.1"/>
</dbReference>
<accession>A0A9X9S4R8</accession>
<dbReference type="InterPro" id="IPR020891">
    <property type="entry name" value="UPF0758_CS"/>
</dbReference>